<dbReference type="AlphaFoldDB" id="K8EF59"/>
<evidence type="ECO:0000313" key="5">
    <source>
        <dbReference type="EMBL" id="CCO16767.1"/>
    </source>
</evidence>
<dbReference type="Gene3D" id="3.30.710.10">
    <property type="entry name" value="Potassium Channel Kv1.1, Chain A"/>
    <property type="match status" value="1"/>
</dbReference>
<sequence length="793" mass="85813">MTSTNIDAAEQIDDFSPTTNTTTGGGGGGGGSMKEKKSNSSGVVVDPAAETTFLHGSTCVVWEGELYTYGGLGEYGEFVDSITRWSGRGENREVTPQNKNMKTDVPPGRYGHTATMSGDYMYVFGGQGRYGAMNDLWVFDFVRATWSPLDAIGEAPRERFGHCACVSENVLFIFGGKDARPGLNVESFEDLYGFDIAEREWLHIESRHGGPSGGEGCALTAVDSVLHVLSPSMPSSATAGGSQMSSSMQNIHSSSSMGGLIAVDETQSAAQLIGSSSQQQIEQSLVLSRRASTESLASSNMDAGMSVWILEGGQTSSDGKAKVPRWTKVAHNNESDVPSSRTSYVASKFGNNWIVHGGRSLSDDGNVVVLGDAYCFHFPTAEWARLDPIADTDPRFGHCGTCIDGALVMFHGARSSSTKVSNKDVSACIAINLEALLPFPLGEDEEEQFLVDRDAENYGHWNLEVANSGKSEFGGTLYSGGGGLGGGDNSEMNYSFNENETTGSFSEDLDESFERGGSFAASRNAALEAKVLAQLNSKGITNRSGGHFGQSLHAPKCGYHEVGNVEFVIDDIKVHAHADVLSEHSDYLKRVLNASEVGMALNREVEAVVKLQKDGTVFNGIIAAMIQILYFIIVAFSYGMKKFVTPEERMNVKIIVLRDTQVPVLIATLRWIYEIPVQPSQEILADVYRLAMKFGIDGLPNYCLHRLRTEMNPNLAASAACLAYEIRDLTLWQAAVRCAQGDWAAVSQSEEFVNLRLSKPSIAKEYTLSSHQSIEIPGHLPFARRHATNRKNS</sequence>
<feature type="region of interest" description="Disordered" evidence="3">
    <location>
        <begin position="89"/>
        <end position="108"/>
    </location>
</feature>
<dbReference type="PANTHER" id="PTHR46093">
    <property type="entry name" value="ACYL-COA-BINDING DOMAIN-CONTAINING PROTEIN 5"/>
    <property type="match status" value="1"/>
</dbReference>
<dbReference type="SUPFAM" id="SSF117281">
    <property type="entry name" value="Kelch motif"/>
    <property type="match status" value="2"/>
</dbReference>
<organism evidence="5 6">
    <name type="scientific">Bathycoccus prasinos</name>
    <dbReference type="NCBI Taxonomy" id="41875"/>
    <lineage>
        <taxon>Eukaryota</taxon>
        <taxon>Viridiplantae</taxon>
        <taxon>Chlorophyta</taxon>
        <taxon>Mamiellophyceae</taxon>
        <taxon>Mamiellales</taxon>
        <taxon>Bathycoccaceae</taxon>
        <taxon>Bathycoccus</taxon>
    </lineage>
</organism>
<dbReference type="GeneID" id="19015658"/>
<gene>
    <name evidence="5" type="ORF">Bathy05g01550</name>
</gene>
<evidence type="ECO:0000256" key="2">
    <source>
        <dbReference type="ARBA" id="ARBA00022737"/>
    </source>
</evidence>
<keyword evidence="2" id="KW-0677">Repeat</keyword>
<name>K8EF59_9CHLO</name>
<dbReference type="STRING" id="41875.K8EF59"/>
<feature type="transmembrane region" description="Helical" evidence="4">
    <location>
        <begin position="617"/>
        <end position="640"/>
    </location>
</feature>
<evidence type="ECO:0000256" key="4">
    <source>
        <dbReference type="SAM" id="Phobius"/>
    </source>
</evidence>
<keyword evidence="4" id="KW-1133">Transmembrane helix</keyword>
<dbReference type="Gene3D" id="2.120.10.80">
    <property type="entry name" value="Kelch-type beta propeller"/>
    <property type="match status" value="2"/>
</dbReference>
<evidence type="ECO:0008006" key="7">
    <source>
        <dbReference type="Google" id="ProtNLM"/>
    </source>
</evidence>
<proteinExistence type="predicted"/>
<dbReference type="OrthoDB" id="10250130at2759"/>
<protein>
    <recommendedName>
        <fullName evidence="7">BTB domain-containing protein</fullName>
    </recommendedName>
</protein>
<evidence type="ECO:0000256" key="3">
    <source>
        <dbReference type="SAM" id="MobiDB-lite"/>
    </source>
</evidence>
<keyword evidence="4" id="KW-0472">Membrane</keyword>
<keyword evidence="6" id="KW-1185">Reference proteome</keyword>
<dbReference type="RefSeq" id="XP_007513209.1">
    <property type="nucleotide sequence ID" value="XM_007513147.1"/>
</dbReference>
<dbReference type="Pfam" id="PF24681">
    <property type="entry name" value="Kelch_KLHDC2_KLHL20_DRC7"/>
    <property type="match status" value="1"/>
</dbReference>
<dbReference type="Proteomes" id="UP000198341">
    <property type="component" value="Chromosome 5"/>
</dbReference>
<dbReference type="InterPro" id="IPR015915">
    <property type="entry name" value="Kelch-typ_b-propeller"/>
</dbReference>
<dbReference type="EMBL" id="FO082274">
    <property type="protein sequence ID" value="CCO16767.1"/>
    <property type="molecule type" value="Genomic_DNA"/>
</dbReference>
<feature type="compositionally biased region" description="Gly residues" evidence="3">
    <location>
        <begin position="23"/>
        <end position="32"/>
    </location>
</feature>
<keyword evidence="1" id="KW-0880">Kelch repeat</keyword>
<dbReference type="PANTHER" id="PTHR46093:SF18">
    <property type="entry name" value="FIBRONECTIN TYPE-III DOMAIN-CONTAINING PROTEIN"/>
    <property type="match status" value="1"/>
</dbReference>
<reference evidence="5 6" key="1">
    <citation type="submission" date="2011-10" db="EMBL/GenBank/DDBJ databases">
        <authorList>
            <person name="Genoscope - CEA"/>
        </authorList>
    </citation>
    <scope>NUCLEOTIDE SEQUENCE [LARGE SCALE GENOMIC DNA]</scope>
    <source>
        <strain evidence="5 6">RCC 1105</strain>
    </source>
</reference>
<evidence type="ECO:0000313" key="6">
    <source>
        <dbReference type="Proteomes" id="UP000198341"/>
    </source>
</evidence>
<accession>K8EF59</accession>
<dbReference type="SUPFAM" id="SSF54695">
    <property type="entry name" value="POZ domain"/>
    <property type="match status" value="1"/>
</dbReference>
<evidence type="ECO:0000256" key="1">
    <source>
        <dbReference type="ARBA" id="ARBA00022441"/>
    </source>
</evidence>
<dbReference type="eggNOG" id="KOG0379">
    <property type="taxonomic scope" value="Eukaryota"/>
</dbReference>
<dbReference type="InterPro" id="IPR011333">
    <property type="entry name" value="SKP1/BTB/POZ_sf"/>
</dbReference>
<dbReference type="KEGG" id="bpg:Bathy05g01550"/>
<feature type="region of interest" description="Disordered" evidence="3">
    <location>
        <begin position="1"/>
        <end position="42"/>
    </location>
</feature>
<keyword evidence="4" id="KW-0812">Transmembrane</keyword>